<dbReference type="EMBL" id="GBEZ01003451">
    <property type="protein sequence ID" value="JAC81689.1"/>
    <property type="molecule type" value="Transcribed_RNA"/>
</dbReference>
<dbReference type="AlphaFoldDB" id="A0A061SF74"/>
<protein>
    <submittedName>
        <fullName evidence="1">Uncharacterized protein</fullName>
    </submittedName>
</protein>
<feature type="non-terminal residue" evidence="1">
    <location>
        <position position="1"/>
    </location>
</feature>
<sequence>RSSVPLSLISAQVCQQEDPLSPMTPSLAPALALTSRPLLYLYSAPPSSNLPSPPPLLSNSPSLYLLFPKP</sequence>
<accession>A0A061SF74</accession>
<name>A0A061SF74_9CHLO</name>
<evidence type="ECO:0000313" key="1">
    <source>
        <dbReference type="EMBL" id="JAC81689.1"/>
    </source>
</evidence>
<organism evidence="1">
    <name type="scientific">Tetraselmis sp. GSL018</name>
    <dbReference type="NCBI Taxonomy" id="582737"/>
    <lineage>
        <taxon>Eukaryota</taxon>
        <taxon>Viridiplantae</taxon>
        <taxon>Chlorophyta</taxon>
        <taxon>core chlorophytes</taxon>
        <taxon>Chlorodendrophyceae</taxon>
        <taxon>Chlorodendrales</taxon>
        <taxon>Chlorodendraceae</taxon>
        <taxon>Tetraselmis</taxon>
    </lineage>
</organism>
<gene>
    <name evidence="1" type="ORF">TSPGSL018_7342</name>
</gene>
<proteinExistence type="predicted"/>
<reference evidence="1" key="1">
    <citation type="submission" date="2014-05" db="EMBL/GenBank/DDBJ databases">
        <title>The transcriptome of the halophilic microalga Tetraselmis sp. GSL018 isolated from the Great Salt Lake, Utah.</title>
        <authorList>
            <person name="Jinkerson R.E."/>
            <person name="D'Adamo S."/>
            <person name="Posewitz M.C."/>
        </authorList>
    </citation>
    <scope>NUCLEOTIDE SEQUENCE</scope>
    <source>
        <strain evidence="1">GSL018</strain>
    </source>
</reference>